<accession>A0ABD1QB70</accession>
<proteinExistence type="predicted"/>
<sequence>MDLLGLISFRDCDPSCDQQDNCDQSSFYDWVNKLSSYFNKHVFTCAVSGQGIPDLEAAIIEWGSQMDCEPGNQLEIAFSIVSDAHKLIEMEALSKEQLFTIFTRSKDRVHGMIICAVLLPATPAD</sequence>
<dbReference type="Proteomes" id="UP001604277">
    <property type="component" value="Unassembled WGS sequence"/>
</dbReference>
<name>A0ABD1QB70_9LAMI</name>
<gene>
    <name evidence="1" type="ORF">Fot_49202</name>
</gene>
<comment type="caution">
    <text evidence="1">The sequence shown here is derived from an EMBL/GenBank/DDBJ whole genome shotgun (WGS) entry which is preliminary data.</text>
</comment>
<dbReference type="EMBL" id="JBFOLJ010000015">
    <property type="protein sequence ID" value="KAL2473466.1"/>
    <property type="molecule type" value="Genomic_DNA"/>
</dbReference>
<organism evidence="1 2">
    <name type="scientific">Forsythia ovata</name>
    <dbReference type="NCBI Taxonomy" id="205694"/>
    <lineage>
        <taxon>Eukaryota</taxon>
        <taxon>Viridiplantae</taxon>
        <taxon>Streptophyta</taxon>
        <taxon>Embryophyta</taxon>
        <taxon>Tracheophyta</taxon>
        <taxon>Spermatophyta</taxon>
        <taxon>Magnoliopsida</taxon>
        <taxon>eudicotyledons</taxon>
        <taxon>Gunneridae</taxon>
        <taxon>Pentapetalae</taxon>
        <taxon>asterids</taxon>
        <taxon>lamiids</taxon>
        <taxon>Lamiales</taxon>
        <taxon>Oleaceae</taxon>
        <taxon>Forsythieae</taxon>
        <taxon>Forsythia</taxon>
    </lineage>
</organism>
<evidence type="ECO:0000313" key="1">
    <source>
        <dbReference type="EMBL" id="KAL2473466.1"/>
    </source>
</evidence>
<evidence type="ECO:0000313" key="2">
    <source>
        <dbReference type="Proteomes" id="UP001604277"/>
    </source>
</evidence>
<reference evidence="2" key="1">
    <citation type="submission" date="2024-07" db="EMBL/GenBank/DDBJ databases">
        <title>Two chromosome-level genome assemblies of Korean endemic species Abeliophyllum distichum and Forsythia ovata (Oleaceae).</title>
        <authorList>
            <person name="Jang H."/>
        </authorList>
    </citation>
    <scope>NUCLEOTIDE SEQUENCE [LARGE SCALE GENOMIC DNA]</scope>
</reference>
<dbReference type="AlphaFoldDB" id="A0ABD1QB70"/>
<protein>
    <submittedName>
        <fullName evidence="1">Uncharacterized protein</fullName>
    </submittedName>
</protein>
<keyword evidence="2" id="KW-1185">Reference proteome</keyword>